<accession>A0ABV1Z6A9</accession>
<gene>
    <name evidence="2" type="ORF">NKI36_25260</name>
</gene>
<organism evidence="2 3">
    <name type="scientific">Mesorhizobium caraganae</name>
    <dbReference type="NCBI Taxonomy" id="483206"/>
    <lineage>
        <taxon>Bacteria</taxon>
        <taxon>Pseudomonadati</taxon>
        <taxon>Pseudomonadota</taxon>
        <taxon>Alphaproteobacteria</taxon>
        <taxon>Hyphomicrobiales</taxon>
        <taxon>Phyllobacteriaceae</taxon>
        <taxon>Mesorhizobium</taxon>
    </lineage>
</organism>
<name>A0ABV1Z6A9_9HYPH</name>
<dbReference type="Proteomes" id="UP001433071">
    <property type="component" value="Unassembled WGS sequence"/>
</dbReference>
<protein>
    <submittedName>
        <fullName evidence="2">Uncharacterized protein</fullName>
    </submittedName>
</protein>
<reference evidence="2 3" key="1">
    <citation type="journal article" date="2024" name="Proc. Natl. Acad. Sci. U.S.A.">
        <title>The evolutionary genomics of adaptation to stress in wild rhizobium bacteria.</title>
        <authorList>
            <person name="Kehlet-Delgado H."/>
            <person name="Montoya A.P."/>
            <person name="Jensen K.T."/>
            <person name="Wendlandt C.E."/>
            <person name="Dexheimer C."/>
            <person name="Roberts M."/>
            <person name="Torres Martinez L."/>
            <person name="Friesen M.L."/>
            <person name="Griffitts J.S."/>
            <person name="Porter S.S."/>
        </authorList>
    </citation>
    <scope>NUCLEOTIDE SEQUENCE [LARGE SCALE GENOMIC DNA]</scope>
    <source>
        <strain evidence="2 3">M0641</strain>
    </source>
</reference>
<evidence type="ECO:0000313" key="2">
    <source>
        <dbReference type="EMBL" id="MER9407346.1"/>
    </source>
</evidence>
<dbReference type="RefSeq" id="WP_352561144.1">
    <property type="nucleotide sequence ID" value="NZ_JAMYQB010000024.1"/>
</dbReference>
<comment type="caution">
    <text evidence="2">The sequence shown here is derived from an EMBL/GenBank/DDBJ whole genome shotgun (WGS) entry which is preliminary data.</text>
</comment>
<dbReference type="EMBL" id="JAMYQB010000024">
    <property type="protein sequence ID" value="MER9407346.1"/>
    <property type="molecule type" value="Genomic_DNA"/>
</dbReference>
<evidence type="ECO:0000313" key="3">
    <source>
        <dbReference type="Proteomes" id="UP001433071"/>
    </source>
</evidence>
<keyword evidence="3" id="KW-1185">Reference proteome</keyword>
<feature type="region of interest" description="Disordered" evidence="1">
    <location>
        <begin position="96"/>
        <end position="122"/>
    </location>
</feature>
<feature type="region of interest" description="Disordered" evidence="1">
    <location>
        <begin position="1"/>
        <end position="25"/>
    </location>
</feature>
<proteinExistence type="predicted"/>
<sequence length="122" mass="12961">MADRTAPRARPGRKAPAGTTKRTKKTLGDDFLDAVRADFRAHGAGVIAAVRADKPDQYLKIVQSVLPKDLHVSIDHLETLSDDEIRRRIRGLEAVLGPFGDQPGGTPPLSGAAAGTGPKTQD</sequence>
<evidence type="ECO:0000256" key="1">
    <source>
        <dbReference type="SAM" id="MobiDB-lite"/>
    </source>
</evidence>